<dbReference type="Gene3D" id="3.40.190.10">
    <property type="entry name" value="Periplasmic binding protein-like II"/>
    <property type="match status" value="2"/>
</dbReference>
<feature type="transmembrane region" description="Helical" evidence="15">
    <location>
        <begin position="528"/>
        <end position="546"/>
    </location>
</feature>
<keyword evidence="2" id="KW-0813">Transport</keyword>
<keyword evidence="11" id="KW-1071">Ligand-gated ion channel</keyword>
<evidence type="ECO:0000256" key="6">
    <source>
        <dbReference type="ARBA" id="ARBA00023065"/>
    </source>
</evidence>
<feature type="transmembrane region" description="Helical" evidence="15">
    <location>
        <begin position="591"/>
        <end position="612"/>
    </location>
</feature>
<evidence type="ECO:0000256" key="11">
    <source>
        <dbReference type="ARBA" id="ARBA00023286"/>
    </source>
</evidence>
<dbReference type="GO" id="GO:0045211">
    <property type="term" value="C:postsynaptic membrane"/>
    <property type="evidence" value="ECO:0007669"/>
    <property type="project" value="UniProtKB-SubCell"/>
</dbReference>
<evidence type="ECO:0000259" key="16">
    <source>
        <dbReference type="SMART" id="SM00079"/>
    </source>
</evidence>
<dbReference type="Proteomes" id="UP000682733">
    <property type="component" value="Unassembled WGS sequence"/>
</dbReference>
<dbReference type="OrthoDB" id="5984008at2759"/>
<dbReference type="InterPro" id="IPR019594">
    <property type="entry name" value="Glu/Gly-bd"/>
</dbReference>
<dbReference type="AlphaFoldDB" id="A0A814PDY5"/>
<evidence type="ECO:0000313" key="17">
    <source>
        <dbReference type="EMBL" id="CAF0955125.1"/>
    </source>
</evidence>
<keyword evidence="7 15" id="KW-0472">Membrane</keyword>
<feature type="domain" description="Ionotropic glutamate receptor C-terminal" evidence="16">
    <location>
        <begin position="405"/>
        <end position="751"/>
    </location>
</feature>
<evidence type="ECO:0000313" key="20">
    <source>
        <dbReference type="EMBL" id="CAF3869516.1"/>
    </source>
</evidence>
<dbReference type="GO" id="GO:0004930">
    <property type="term" value="F:G protein-coupled receptor activity"/>
    <property type="evidence" value="ECO:0007669"/>
    <property type="project" value="InterPro"/>
</dbReference>
<dbReference type="SUPFAM" id="SSF53822">
    <property type="entry name" value="Periplasmic binding protein-like I"/>
    <property type="match status" value="1"/>
</dbReference>
<keyword evidence="3 15" id="KW-0812">Transmembrane</keyword>
<dbReference type="InterPro" id="IPR000337">
    <property type="entry name" value="GPCR_3"/>
</dbReference>
<evidence type="ECO:0000256" key="12">
    <source>
        <dbReference type="ARBA" id="ARBA00023303"/>
    </source>
</evidence>
<evidence type="ECO:0000256" key="3">
    <source>
        <dbReference type="ARBA" id="ARBA00022692"/>
    </source>
</evidence>
<evidence type="ECO:0000256" key="9">
    <source>
        <dbReference type="ARBA" id="ARBA00023180"/>
    </source>
</evidence>
<evidence type="ECO:0000256" key="8">
    <source>
        <dbReference type="ARBA" id="ARBA00023170"/>
    </source>
</evidence>
<protein>
    <recommendedName>
        <fullName evidence="16">Ionotropic glutamate receptor C-terminal domain-containing protein</fullName>
    </recommendedName>
</protein>
<evidence type="ECO:0000256" key="7">
    <source>
        <dbReference type="ARBA" id="ARBA00023136"/>
    </source>
</evidence>
<keyword evidence="10" id="KW-0628">Postsynaptic cell membrane</keyword>
<comment type="subcellular location">
    <subcellularLocation>
        <location evidence="1">Membrane</location>
        <topology evidence="1">Multi-pass membrane protein</topology>
    </subcellularLocation>
    <subcellularLocation>
        <location evidence="13">Postsynaptic cell membrane</location>
    </subcellularLocation>
</comment>
<name>A0A814PDY5_9BILA</name>
<dbReference type="EMBL" id="CAJOBA010004949">
    <property type="protein sequence ID" value="CAF3728542.1"/>
    <property type="molecule type" value="Genomic_DNA"/>
</dbReference>
<dbReference type="InterPro" id="IPR015683">
    <property type="entry name" value="Ionotropic_Glu_rcpt"/>
</dbReference>
<keyword evidence="8" id="KW-0675">Receptor</keyword>
<dbReference type="Pfam" id="PF00060">
    <property type="entry name" value="Lig_chan"/>
    <property type="match status" value="1"/>
</dbReference>
<evidence type="ECO:0000256" key="10">
    <source>
        <dbReference type="ARBA" id="ARBA00023257"/>
    </source>
</evidence>
<accession>A0A814PDY5</accession>
<dbReference type="Pfam" id="PF01094">
    <property type="entry name" value="ANF_receptor"/>
    <property type="match status" value="1"/>
</dbReference>
<dbReference type="GO" id="GO:0015276">
    <property type="term" value="F:ligand-gated monoatomic ion channel activity"/>
    <property type="evidence" value="ECO:0007669"/>
    <property type="project" value="InterPro"/>
</dbReference>
<dbReference type="EMBL" id="CAJNOK010004944">
    <property type="protein sequence ID" value="CAF0955125.1"/>
    <property type="molecule type" value="Genomic_DNA"/>
</dbReference>
<keyword evidence="6" id="KW-0406">Ion transport</keyword>
<feature type="compositionally biased region" description="Low complexity" evidence="14">
    <location>
        <begin position="823"/>
        <end position="834"/>
    </location>
</feature>
<dbReference type="SMART" id="SM00079">
    <property type="entry name" value="PBPe"/>
    <property type="match status" value="1"/>
</dbReference>
<evidence type="ECO:0000256" key="4">
    <source>
        <dbReference type="ARBA" id="ARBA00022989"/>
    </source>
</evidence>
<dbReference type="InterPro" id="IPR001320">
    <property type="entry name" value="Iontro_rcpt_C"/>
</dbReference>
<dbReference type="Proteomes" id="UP000677228">
    <property type="component" value="Unassembled WGS sequence"/>
</dbReference>
<dbReference type="PRINTS" id="PR00248">
    <property type="entry name" value="GPCRMGR"/>
</dbReference>
<dbReference type="Proteomes" id="UP000681722">
    <property type="component" value="Unassembled WGS sequence"/>
</dbReference>
<dbReference type="EMBL" id="CAJNOQ010005607">
    <property type="protein sequence ID" value="CAF1104876.1"/>
    <property type="molecule type" value="Genomic_DNA"/>
</dbReference>
<dbReference type="SUPFAM" id="SSF53850">
    <property type="entry name" value="Periplasmic binding protein-like II"/>
    <property type="match status" value="1"/>
</dbReference>
<evidence type="ECO:0000313" key="18">
    <source>
        <dbReference type="EMBL" id="CAF1104876.1"/>
    </source>
</evidence>
<dbReference type="Proteomes" id="UP000663829">
    <property type="component" value="Unassembled WGS sequence"/>
</dbReference>
<evidence type="ECO:0000256" key="14">
    <source>
        <dbReference type="SAM" id="MobiDB-lite"/>
    </source>
</evidence>
<evidence type="ECO:0000256" key="2">
    <source>
        <dbReference type="ARBA" id="ARBA00022448"/>
    </source>
</evidence>
<organism evidence="18 21">
    <name type="scientific">Didymodactylos carnosus</name>
    <dbReference type="NCBI Taxonomy" id="1234261"/>
    <lineage>
        <taxon>Eukaryota</taxon>
        <taxon>Metazoa</taxon>
        <taxon>Spiralia</taxon>
        <taxon>Gnathifera</taxon>
        <taxon>Rotifera</taxon>
        <taxon>Eurotatoria</taxon>
        <taxon>Bdelloidea</taxon>
        <taxon>Philodinida</taxon>
        <taxon>Philodinidae</taxon>
        <taxon>Didymodactylos</taxon>
    </lineage>
</organism>
<feature type="transmembrane region" description="Helical" evidence="15">
    <location>
        <begin position="558"/>
        <end position="579"/>
    </location>
</feature>
<keyword evidence="5" id="KW-0770">Synapse</keyword>
<evidence type="ECO:0000256" key="5">
    <source>
        <dbReference type="ARBA" id="ARBA00023018"/>
    </source>
</evidence>
<dbReference type="Pfam" id="PF10613">
    <property type="entry name" value="Lig_chan-Glu_bd"/>
    <property type="match status" value="1"/>
</dbReference>
<dbReference type="Gene3D" id="1.10.287.70">
    <property type="match status" value="1"/>
</dbReference>
<gene>
    <name evidence="18" type="ORF">GPM918_LOCUS18934</name>
    <name evidence="17" type="ORF">OVA965_LOCUS12344</name>
    <name evidence="20" type="ORF">SRO942_LOCUS18931</name>
    <name evidence="19" type="ORF">TMI583_LOCUS12348</name>
</gene>
<dbReference type="PANTHER" id="PTHR18966">
    <property type="entry name" value="IONOTROPIC GLUTAMATE RECEPTOR"/>
    <property type="match status" value="1"/>
</dbReference>
<reference evidence="18" key="1">
    <citation type="submission" date="2021-02" db="EMBL/GenBank/DDBJ databases">
        <authorList>
            <person name="Nowell W R."/>
        </authorList>
    </citation>
    <scope>NUCLEOTIDE SEQUENCE</scope>
</reference>
<keyword evidence="21" id="KW-1185">Reference proteome</keyword>
<proteinExistence type="predicted"/>
<evidence type="ECO:0000256" key="13">
    <source>
        <dbReference type="ARBA" id="ARBA00034100"/>
    </source>
</evidence>
<sequence>MFKAAVLLSQQYNITIEGQFIEWQAAQTGGNAIDALSSTCQAISTSNIVGIVGPALSRETPIIADFTDRVGIPAVSYGATDPDFSDRNAYPSFYRTVPSDNAAALAIVQLFIRFNWTSCIIIYQNDAFGSGGAKVINEAFINNGLTVTNMVLFDIATLSIIDNLRNALTNSSARIVLLWAEATHTSLILQDALDSDVLGPKFTWILSSSVSLNSFNETYNKKLIGMLTVEPITAAFADVSINTTLLDAAYDIWQQYERETFPGPTNVSYYALFAFDAAWLLIQSIQQLCSTITNSSSPCISFVGSSACFDRRFLNSDSYFDTVSNMTFLGVSGPIQFNDNVTDRINGSYYFAQNSQSSSNGVNFVPVLGYSNYDGWQEYAEANPIIWPNSSSVTPTGQATLAGVTLRIGVIQSDPFTIVTNVTDKFGQTTVHLDGYIPNLITQLQSKMGFIPDIKLAPSNETYDALVASVANGVYDVVIGDVTITAERREIVGFSSSIFDNSLRLIMRKAPDVNVDLLAFLTPFSRNLWLLILGAVVYAGILMCLLEREENEALQNKSIISVCAMSIWYSIGNVVGYGTGGFKARTAAGRVLTVGLYILSIVLVASYIANLASDLTITKSQSVISGIDDIKDGKIPFNRIGIRVGTASQAYYLAEISGNNPNYYTLYSRQQVYDDLLAGIIDVSFLDTGVAEYITNNIYCNLTLVGDGFDAGAFGVVTPKQWIYAQDLDVNILLLRESGVIDNLTSTWFQSQTCPDSSETSTEMTIDTMSGLFLTYAVIAALALLLFPWKKRRIIKTYLFTLARRKKSLAKINGSVRRHSTKTSKQSKNSQLQSPDFSYF</sequence>
<dbReference type="InterPro" id="IPR001828">
    <property type="entry name" value="ANF_lig-bd_rcpt"/>
</dbReference>
<dbReference type="InterPro" id="IPR028082">
    <property type="entry name" value="Peripla_BP_I"/>
</dbReference>
<evidence type="ECO:0000313" key="21">
    <source>
        <dbReference type="Proteomes" id="UP000663829"/>
    </source>
</evidence>
<keyword evidence="12" id="KW-0407">Ion channel</keyword>
<keyword evidence="9" id="KW-0325">Glycoprotein</keyword>
<keyword evidence="4 15" id="KW-1133">Transmembrane helix</keyword>
<dbReference type="EMBL" id="CAJOBC010005607">
    <property type="protein sequence ID" value="CAF3869516.1"/>
    <property type="molecule type" value="Genomic_DNA"/>
</dbReference>
<feature type="transmembrane region" description="Helical" evidence="15">
    <location>
        <begin position="771"/>
        <end position="789"/>
    </location>
</feature>
<evidence type="ECO:0000256" key="1">
    <source>
        <dbReference type="ARBA" id="ARBA00004141"/>
    </source>
</evidence>
<feature type="region of interest" description="Disordered" evidence="14">
    <location>
        <begin position="814"/>
        <end position="840"/>
    </location>
</feature>
<dbReference type="Gene3D" id="3.40.50.2300">
    <property type="match status" value="3"/>
</dbReference>
<comment type="caution">
    <text evidence="18">The sequence shown here is derived from an EMBL/GenBank/DDBJ whole genome shotgun (WGS) entry which is preliminary data.</text>
</comment>
<evidence type="ECO:0000313" key="19">
    <source>
        <dbReference type="EMBL" id="CAF3728542.1"/>
    </source>
</evidence>
<evidence type="ECO:0000256" key="15">
    <source>
        <dbReference type="SAM" id="Phobius"/>
    </source>
</evidence>